<evidence type="ECO:0000256" key="1">
    <source>
        <dbReference type="SAM" id="MobiDB-lite"/>
    </source>
</evidence>
<name>A0AAJ0CP08_9HYPO</name>
<evidence type="ECO:0000313" key="2">
    <source>
        <dbReference type="EMBL" id="KAK2598039.1"/>
    </source>
</evidence>
<protein>
    <submittedName>
        <fullName evidence="2">Uncharacterized protein</fullName>
    </submittedName>
</protein>
<proteinExistence type="predicted"/>
<keyword evidence="3" id="KW-1185">Reference proteome</keyword>
<organism evidence="2 3">
    <name type="scientific">Conoideocrella luteorostrata</name>
    <dbReference type="NCBI Taxonomy" id="1105319"/>
    <lineage>
        <taxon>Eukaryota</taxon>
        <taxon>Fungi</taxon>
        <taxon>Dikarya</taxon>
        <taxon>Ascomycota</taxon>
        <taxon>Pezizomycotina</taxon>
        <taxon>Sordariomycetes</taxon>
        <taxon>Hypocreomycetidae</taxon>
        <taxon>Hypocreales</taxon>
        <taxon>Clavicipitaceae</taxon>
        <taxon>Conoideocrella</taxon>
    </lineage>
</organism>
<comment type="caution">
    <text evidence="2">The sequence shown here is derived from an EMBL/GenBank/DDBJ whole genome shotgun (WGS) entry which is preliminary data.</text>
</comment>
<evidence type="ECO:0000313" key="3">
    <source>
        <dbReference type="Proteomes" id="UP001251528"/>
    </source>
</evidence>
<dbReference type="AlphaFoldDB" id="A0AAJ0CP08"/>
<accession>A0AAJ0CP08</accession>
<feature type="compositionally biased region" description="Basic residues" evidence="1">
    <location>
        <begin position="177"/>
        <end position="186"/>
    </location>
</feature>
<dbReference type="EMBL" id="JASWJB010000101">
    <property type="protein sequence ID" value="KAK2598039.1"/>
    <property type="molecule type" value="Genomic_DNA"/>
</dbReference>
<reference evidence="2" key="1">
    <citation type="submission" date="2023-06" db="EMBL/GenBank/DDBJ databases">
        <title>Conoideocrella luteorostrata (Hypocreales: Clavicipitaceae), a potential biocontrol fungus for elongate hemlock scale in United States Christmas tree production areas.</title>
        <authorList>
            <person name="Barrett H."/>
            <person name="Lovett B."/>
            <person name="Macias A.M."/>
            <person name="Stajich J.E."/>
            <person name="Kasson M.T."/>
        </authorList>
    </citation>
    <scope>NUCLEOTIDE SEQUENCE</scope>
    <source>
        <strain evidence="2">ARSEF 14590</strain>
    </source>
</reference>
<gene>
    <name evidence="2" type="ORF">QQS21_005816</name>
</gene>
<sequence>MEVSQVVRGKFNGGSREDDCIEPMQRALERLGADMFVHHRKAELDPRLNPTVRQRIWAPNNSMEVQPLNLTDTALPLYGVSRIYTSPPETVVRFDDRHIKTPRPDVTTGFSHEVFCKALEEQDMVSTDIADFLNSYQDSGKSHGGHILEAQNQGMVGIASLGLLLKRLDDLASKGSGSRRRGKKSRGSMPFSQDGRKASVFLIRTQDSWLELWEHDLEVHSNSVLVYKFGFVTSANACVEDHLLGLFLFLAKMFSWASSEHLPSLAKKVVQAKEASSMQA</sequence>
<feature type="region of interest" description="Disordered" evidence="1">
    <location>
        <begin position="173"/>
        <end position="192"/>
    </location>
</feature>
<dbReference type="Proteomes" id="UP001251528">
    <property type="component" value="Unassembled WGS sequence"/>
</dbReference>